<dbReference type="EMBL" id="JBHUJC010000018">
    <property type="protein sequence ID" value="MFD2276002.1"/>
    <property type="molecule type" value="Genomic_DNA"/>
</dbReference>
<dbReference type="RefSeq" id="WP_377095559.1">
    <property type="nucleotide sequence ID" value="NZ_JBHSJM010000001.1"/>
</dbReference>
<gene>
    <name evidence="3" type="ORF">ACFSQZ_05945</name>
</gene>
<dbReference type="Proteomes" id="UP001597297">
    <property type="component" value="Unassembled WGS sequence"/>
</dbReference>
<name>A0ABW5E087_9BACT</name>
<comment type="caution">
    <text evidence="3">The sequence shown here is derived from an EMBL/GenBank/DDBJ whole genome shotgun (WGS) entry which is preliminary data.</text>
</comment>
<evidence type="ECO:0000313" key="3">
    <source>
        <dbReference type="EMBL" id="MFD2276002.1"/>
    </source>
</evidence>
<keyword evidence="2" id="KW-0472">Membrane</keyword>
<proteinExistence type="predicted"/>
<keyword evidence="4" id="KW-1185">Reference proteome</keyword>
<feature type="region of interest" description="Disordered" evidence="1">
    <location>
        <begin position="40"/>
        <end position="73"/>
    </location>
</feature>
<evidence type="ECO:0000313" key="4">
    <source>
        <dbReference type="Proteomes" id="UP001597297"/>
    </source>
</evidence>
<organism evidence="3 4">
    <name type="scientific">Rubritalea spongiae</name>
    <dbReference type="NCBI Taxonomy" id="430797"/>
    <lineage>
        <taxon>Bacteria</taxon>
        <taxon>Pseudomonadati</taxon>
        <taxon>Verrucomicrobiota</taxon>
        <taxon>Verrucomicrobiia</taxon>
        <taxon>Verrucomicrobiales</taxon>
        <taxon>Rubritaleaceae</taxon>
        <taxon>Rubritalea</taxon>
    </lineage>
</organism>
<sequence>MPIGSKKKQKDLSEIELQKQALQAQIDELQSFLKEAPEKLQQEEQERLQTMPAPDELTQRRRENDFANRLTKGELKNERRHQARSALLFVLLLAAIISVSLWVYRIIIEAA</sequence>
<feature type="compositionally biased region" description="Basic and acidic residues" evidence="1">
    <location>
        <begin position="57"/>
        <end position="73"/>
    </location>
</feature>
<feature type="transmembrane region" description="Helical" evidence="2">
    <location>
        <begin position="86"/>
        <end position="108"/>
    </location>
</feature>
<keyword evidence="2" id="KW-0812">Transmembrane</keyword>
<reference evidence="4" key="1">
    <citation type="journal article" date="2019" name="Int. J. Syst. Evol. Microbiol.">
        <title>The Global Catalogue of Microorganisms (GCM) 10K type strain sequencing project: providing services to taxonomists for standard genome sequencing and annotation.</title>
        <authorList>
            <consortium name="The Broad Institute Genomics Platform"/>
            <consortium name="The Broad Institute Genome Sequencing Center for Infectious Disease"/>
            <person name="Wu L."/>
            <person name="Ma J."/>
        </authorList>
    </citation>
    <scope>NUCLEOTIDE SEQUENCE [LARGE SCALE GENOMIC DNA]</scope>
    <source>
        <strain evidence="4">JCM 16545</strain>
    </source>
</reference>
<evidence type="ECO:0000256" key="1">
    <source>
        <dbReference type="SAM" id="MobiDB-lite"/>
    </source>
</evidence>
<protein>
    <submittedName>
        <fullName evidence="3">Uncharacterized protein</fullName>
    </submittedName>
</protein>
<keyword evidence="2" id="KW-1133">Transmembrane helix</keyword>
<accession>A0ABW5E087</accession>
<evidence type="ECO:0000256" key="2">
    <source>
        <dbReference type="SAM" id="Phobius"/>
    </source>
</evidence>